<reference evidence="2 3" key="1">
    <citation type="submission" date="2018-10" db="EMBL/GenBank/DDBJ databases">
        <title>Isolation from soil.</title>
        <authorList>
            <person name="Hu J."/>
        </authorList>
    </citation>
    <scope>NUCLEOTIDE SEQUENCE [LARGE SCALE GENOMIC DNA]</scope>
    <source>
        <strain evidence="2 3">NEAU-Ht49</strain>
    </source>
</reference>
<gene>
    <name evidence="2" type="ORF">EBO15_35880</name>
</gene>
<feature type="compositionally biased region" description="Pro residues" evidence="1">
    <location>
        <begin position="213"/>
        <end position="223"/>
    </location>
</feature>
<feature type="compositionally biased region" description="Pro residues" evidence="1">
    <location>
        <begin position="27"/>
        <end position="44"/>
    </location>
</feature>
<keyword evidence="3" id="KW-1185">Reference proteome</keyword>
<dbReference type="EMBL" id="RFFG01000106">
    <property type="protein sequence ID" value="RMI37465.1"/>
    <property type="molecule type" value="Genomic_DNA"/>
</dbReference>
<accession>A0A3M2LMZ8</accession>
<organism evidence="2 3">
    <name type="scientific">Actinomadura harenae</name>
    <dbReference type="NCBI Taxonomy" id="2483351"/>
    <lineage>
        <taxon>Bacteria</taxon>
        <taxon>Bacillati</taxon>
        <taxon>Actinomycetota</taxon>
        <taxon>Actinomycetes</taxon>
        <taxon>Streptosporangiales</taxon>
        <taxon>Thermomonosporaceae</taxon>
        <taxon>Actinomadura</taxon>
    </lineage>
</organism>
<evidence type="ECO:0000256" key="1">
    <source>
        <dbReference type="SAM" id="MobiDB-lite"/>
    </source>
</evidence>
<proteinExistence type="predicted"/>
<feature type="region of interest" description="Disordered" evidence="1">
    <location>
        <begin position="375"/>
        <end position="408"/>
    </location>
</feature>
<evidence type="ECO:0000313" key="2">
    <source>
        <dbReference type="EMBL" id="RMI37465.1"/>
    </source>
</evidence>
<evidence type="ECO:0000313" key="3">
    <source>
        <dbReference type="Proteomes" id="UP000282674"/>
    </source>
</evidence>
<feature type="compositionally biased region" description="Basic and acidic residues" evidence="1">
    <location>
        <begin position="227"/>
        <end position="246"/>
    </location>
</feature>
<sequence>MPSKETAPSDWTPITPASDHVQAQESPPLPDPRPVGQTPPPAPAPSDTDDPWTTVRASATPTRVDPLPTITPEPSTVPEDEAPPQPPPAPDAEDPWRAAPKPHSADTEDDELWTTVRQPEATVTHRDPGADGPAVADDPAPPSETSPPSFGAESPSAPEDTWTATPAGGRHRSPEPALDRLSGQPGAHRSPREDGLVDQPFTPEPEPLTDTPSPSPPPPPSPSPSRTRPDITARDRVPTAPRREQRPYAAENMSHLDARARRTLVDEFVGDFVGGPTWQALLVVLEGAFPGMGVAATLAMSADEIWREIAVLEEHGAVARIGVPLWLGPAGLEVDLSAHWHFTPANGSHPRPRASRPYPQALVVDTVDPLRYHRPVSGPSSPHDRVPHFAPALDQPDENGRGRVSAEDEDDTGVVIVADLTAAGVRVLDATAVWRHASRIVADTLRDPRRPETWTRARRTLRSLRRVVMLDPRLGLGLCLGLDDRRTPRCLLVFRIERTEVATPRFVRP</sequence>
<dbReference type="AlphaFoldDB" id="A0A3M2LMZ8"/>
<dbReference type="OrthoDB" id="3467995at2"/>
<name>A0A3M2LMZ8_9ACTN</name>
<protein>
    <submittedName>
        <fullName evidence="2">Uncharacterized protein</fullName>
    </submittedName>
</protein>
<comment type="caution">
    <text evidence="2">The sequence shown here is derived from an EMBL/GenBank/DDBJ whole genome shotgun (WGS) entry which is preliminary data.</text>
</comment>
<feature type="region of interest" description="Disordered" evidence="1">
    <location>
        <begin position="1"/>
        <end position="249"/>
    </location>
</feature>
<dbReference type="Proteomes" id="UP000282674">
    <property type="component" value="Unassembled WGS sequence"/>
</dbReference>